<reference evidence="3" key="1">
    <citation type="journal article" date="2021" name="PeerJ">
        <title>Extensive microbial diversity within the chicken gut microbiome revealed by metagenomics and culture.</title>
        <authorList>
            <person name="Gilroy R."/>
            <person name="Ravi A."/>
            <person name="Getino M."/>
            <person name="Pursley I."/>
            <person name="Horton D.L."/>
            <person name="Alikhan N.F."/>
            <person name="Baker D."/>
            <person name="Gharbi K."/>
            <person name="Hall N."/>
            <person name="Watson M."/>
            <person name="Adriaenssens E.M."/>
            <person name="Foster-Nyarko E."/>
            <person name="Jarju S."/>
            <person name="Secka A."/>
            <person name="Antonio M."/>
            <person name="Oren A."/>
            <person name="Chaudhuri R.R."/>
            <person name="La Ragione R."/>
            <person name="Hildebrand F."/>
            <person name="Pallen M.J."/>
        </authorList>
    </citation>
    <scope>NUCLEOTIDE SEQUENCE</scope>
    <source>
        <strain evidence="3">ChiW19-954</strain>
    </source>
</reference>
<dbReference type="InterPro" id="IPR025420">
    <property type="entry name" value="DUF4143"/>
</dbReference>
<name>A0A9D2NL27_9FIRM</name>
<feature type="domain" description="DUF4143" evidence="2">
    <location>
        <begin position="220"/>
        <end position="383"/>
    </location>
</feature>
<dbReference type="SUPFAM" id="SSF52540">
    <property type="entry name" value="P-loop containing nucleoside triphosphate hydrolases"/>
    <property type="match status" value="1"/>
</dbReference>
<dbReference type="PANTHER" id="PTHR33295:SF7">
    <property type="entry name" value="ATPASE"/>
    <property type="match status" value="1"/>
</dbReference>
<keyword evidence="3" id="KW-0067">ATP-binding</keyword>
<dbReference type="Proteomes" id="UP000823890">
    <property type="component" value="Unassembled WGS sequence"/>
</dbReference>
<gene>
    <name evidence="3" type="ORF">H9758_06500</name>
</gene>
<sequence>MYREAIAKLEKWKNSGHRKPLILRGARQVGKTWLMREFGKNNYKKCAYISMDENERMENVFREAFDIERILLALEIEVGFKITPEDTLIIFDEIQEIPRALKALKYFYEQAPRYHVMAAGSLLGIALHEGTSFPVGKVDFCNLYPMTFREFLRACGQDRFVDLMDSQDFAMLSNFKSKIADYLRTYYFVGGMPEAVETYVETKDFDEVRAVQNRLLMAYENDLSKHAPAEIVTKTRMVWNSILTQLSRENKKFVYGLVREGARAREYEVAITWLMDVGLVYKVGRVNKPDFPLRAYQDFSAFKMFVLDIGLLGAMSRLNKRILLEDDRLFEEFKGALTEQYVLQQLVVHEENDIFYWSAERGTGEIDFLVQMDDKIIPIEVKAEENLQAKSLRTFVQKYNIKYAVRTSMSDYREQDWMVNIPLYYVGNLNQYYQDADCK</sequence>
<feature type="domain" description="AAA" evidence="1">
    <location>
        <begin position="18"/>
        <end position="152"/>
    </location>
</feature>
<reference evidence="3" key="2">
    <citation type="submission" date="2021-04" db="EMBL/GenBank/DDBJ databases">
        <authorList>
            <person name="Gilroy R."/>
        </authorList>
    </citation>
    <scope>NUCLEOTIDE SEQUENCE</scope>
    <source>
        <strain evidence="3">ChiW19-954</strain>
    </source>
</reference>
<comment type="caution">
    <text evidence="3">The sequence shown here is derived from an EMBL/GenBank/DDBJ whole genome shotgun (WGS) entry which is preliminary data.</text>
</comment>
<dbReference type="Pfam" id="PF13173">
    <property type="entry name" value="AAA_14"/>
    <property type="match status" value="1"/>
</dbReference>
<evidence type="ECO:0000313" key="4">
    <source>
        <dbReference type="Proteomes" id="UP000823890"/>
    </source>
</evidence>
<protein>
    <submittedName>
        <fullName evidence="3">ATP-binding protein</fullName>
    </submittedName>
</protein>
<dbReference type="Pfam" id="PF13635">
    <property type="entry name" value="DUF4143"/>
    <property type="match status" value="1"/>
</dbReference>
<dbReference type="Gene3D" id="3.40.50.300">
    <property type="entry name" value="P-loop containing nucleotide triphosphate hydrolases"/>
    <property type="match status" value="1"/>
</dbReference>
<evidence type="ECO:0000259" key="1">
    <source>
        <dbReference type="Pfam" id="PF13173"/>
    </source>
</evidence>
<dbReference type="GO" id="GO:0005524">
    <property type="term" value="F:ATP binding"/>
    <property type="evidence" value="ECO:0007669"/>
    <property type="project" value="UniProtKB-KW"/>
</dbReference>
<evidence type="ECO:0000313" key="3">
    <source>
        <dbReference type="EMBL" id="HJC34232.1"/>
    </source>
</evidence>
<dbReference type="PANTHER" id="PTHR33295">
    <property type="entry name" value="ATPASE"/>
    <property type="match status" value="1"/>
</dbReference>
<organism evidence="3 4">
    <name type="scientific">Candidatus Mediterraneibacter faecipullorum</name>
    <dbReference type="NCBI Taxonomy" id="2838670"/>
    <lineage>
        <taxon>Bacteria</taxon>
        <taxon>Bacillati</taxon>
        <taxon>Bacillota</taxon>
        <taxon>Clostridia</taxon>
        <taxon>Lachnospirales</taxon>
        <taxon>Lachnospiraceae</taxon>
        <taxon>Mediterraneibacter</taxon>
    </lineage>
</organism>
<dbReference type="InterPro" id="IPR027417">
    <property type="entry name" value="P-loop_NTPase"/>
</dbReference>
<dbReference type="AlphaFoldDB" id="A0A9D2NL27"/>
<accession>A0A9D2NL27</accession>
<keyword evidence="3" id="KW-0547">Nucleotide-binding</keyword>
<proteinExistence type="predicted"/>
<dbReference type="CDD" id="cd00009">
    <property type="entry name" value="AAA"/>
    <property type="match status" value="1"/>
</dbReference>
<dbReference type="EMBL" id="DWWO01000080">
    <property type="protein sequence ID" value="HJC34232.1"/>
    <property type="molecule type" value="Genomic_DNA"/>
</dbReference>
<evidence type="ECO:0000259" key="2">
    <source>
        <dbReference type="Pfam" id="PF13635"/>
    </source>
</evidence>
<dbReference type="InterPro" id="IPR041682">
    <property type="entry name" value="AAA_14"/>
</dbReference>